<gene>
    <name evidence="3" type="ORF">SKTS_15190</name>
</gene>
<dbReference type="SUPFAM" id="SSF52499">
    <property type="entry name" value="Isochorismatase-like hydrolases"/>
    <property type="match status" value="1"/>
</dbReference>
<dbReference type="EMBL" id="AP022853">
    <property type="protein sequence ID" value="BCB26633.1"/>
    <property type="molecule type" value="Genomic_DNA"/>
</dbReference>
<dbReference type="InterPro" id="IPR052347">
    <property type="entry name" value="Isochorismatase_Nicotinamidase"/>
</dbReference>
<evidence type="ECO:0000313" key="3">
    <source>
        <dbReference type="EMBL" id="BCB26633.1"/>
    </source>
</evidence>
<evidence type="ECO:0000313" key="4">
    <source>
        <dbReference type="Proteomes" id="UP000502260"/>
    </source>
</evidence>
<dbReference type="Proteomes" id="UP000502260">
    <property type="component" value="Chromosome"/>
</dbReference>
<dbReference type="KEGG" id="slac:SKTS_15190"/>
<dbReference type="AlphaFoldDB" id="A0A6F8V9W2"/>
<comment type="similarity">
    <text evidence="1">Belongs to the isochorismatase family.</text>
</comment>
<dbReference type="InterPro" id="IPR036380">
    <property type="entry name" value="Isochorismatase-like_sf"/>
</dbReference>
<keyword evidence="2" id="KW-0378">Hydrolase</keyword>
<dbReference type="Gene3D" id="3.40.50.850">
    <property type="entry name" value="Isochorismatase-like"/>
    <property type="match status" value="1"/>
</dbReference>
<dbReference type="GO" id="GO:0016787">
    <property type="term" value="F:hydrolase activity"/>
    <property type="evidence" value="ECO:0007669"/>
    <property type="project" value="UniProtKB-KW"/>
</dbReference>
<dbReference type="RefSeq" id="WP_173062724.1">
    <property type="nucleotide sequence ID" value="NZ_AP022853.1"/>
</dbReference>
<dbReference type="PANTHER" id="PTHR11080">
    <property type="entry name" value="PYRAZINAMIDASE/NICOTINAMIDASE"/>
    <property type="match status" value="1"/>
</dbReference>
<protein>
    <recommendedName>
        <fullName evidence="5">Nicotinamidase</fullName>
    </recommendedName>
</protein>
<evidence type="ECO:0000256" key="1">
    <source>
        <dbReference type="ARBA" id="ARBA00006336"/>
    </source>
</evidence>
<dbReference type="PANTHER" id="PTHR11080:SF2">
    <property type="entry name" value="LD05707P"/>
    <property type="match status" value="1"/>
</dbReference>
<evidence type="ECO:0000256" key="2">
    <source>
        <dbReference type="ARBA" id="ARBA00022801"/>
    </source>
</evidence>
<proteinExistence type="inferred from homology"/>
<keyword evidence="4" id="KW-1185">Reference proteome</keyword>
<evidence type="ECO:0008006" key="5">
    <source>
        <dbReference type="Google" id="ProtNLM"/>
    </source>
</evidence>
<accession>A0A6F8V9W2</accession>
<name>A0A6F8V9W2_9PROT</name>
<sequence length="280" mass="30335">MENARISLLIIDPQNDFCDIPERERPLLESGMRLSPALPVSGADGDMKRLAAFIERAGDRLCDIHVTLDSHNPVDIAHPSWWRDAAGAASAPFTVISAAAVRAGLWRASDPARQARSLAYVKALERNARYALVVWPEHCLIGHWGHNLHAAVAAALDAWAHKRLETVDFVLKGLNPNTEHYSAVRAEVPDPSDPGTLTNDRLIGKLAAADTILIAGEALSHCVANTVRDIADSLGAQNVAKMVLLTDCTSPVSGFEHLGEDFVREMTARGMRIASSTDQM</sequence>
<reference evidence="4" key="1">
    <citation type="submission" date="2020-03" db="EMBL/GenBank/DDBJ databases">
        <title>Complete genome sequence of sulfur-oxidizing bacterium skT11.</title>
        <authorList>
            <person name="Kanda M."/>
            <person name="Kojima H."/>
            <person name="Fukui M."/>
        </authorList>
    </citation>
    <scope>NUCLEOTIDE SEQUENCE [LARGE SCALE GENOMIC DNA]</scope>
    <source>
        <strain evidence="4">skT11</strain>
    </source>
</reference>
<organism evidence="3 4">
    <name type="scientific">Sulfurimicrobium lacus</name>
    <dbReference type="NCBI Taxonomy" id="2715678"/>
    <lineage>
        <taxon>Bacteria</taxon>
        <taxon>Pseudomonadati</taxon>
        <taxon>Pseudomonadota</taxon>
        <taxon>Betaproteobacteria</taxon>
        <taxon>Nitrosomonadales</taxon>
        <taxon>Sulfuricellaceae</taxon>
        <taxon>Sulfurimicrobium</taxon>
    </lineage>
</organism>